<dbReference type="GO" id="GO:0005524">
    <property type="term" value="F:ATP binding"/>
    <property type="evidence" value="ECO:0007669"/>
    <property type="project" value="UniProtKB-KW"/>
</dbReference>
<evidence type="ECO:0000256" key="7">
    <source>
        <dbReference type="ARBA" id="ARBA00048741"/>
    </source>
</evidence>
<dbReference type="Pfam" id="PF00733">
    <property type="entry name" value="Asn_synthase"/>
    <property type="match status" value="1"/>
</dbReference>
<dbReference type="NCBIfam" id="TIGR01536">
    <property type="entry name" value="asn_synth_AEB"/>
    <property type="match status" value="1"/>
</dbReference>
<dbReference type="Gene3D" id="3.60.20.10">
    <property type="entry name" value="Glutamine Phosphoribosylpyrophosphate, subunit 1, domain 1"/>
    <property type="match status" value="1"/>
</dbReference>
<dbReference type="CDD" id="cd00712">
    <property type="entry name" value="AsnB"/>
    <property type="match status" value="1"/>
</dbReference>
<dbReference type="InterPro" id="IPR006426">
    <property type="entry name" value="Asn_synth_AEB"/>
</dbReference>
<organism evidence="11">
    <name type="scientific">Magnetococcus massalia (strain MO-1)</name>
    <dbReference type="NCBI Taxonomy" id="451514"/>
    <lineage>
        <taxon>Bacteria</taxon>
        <taxon>Pseudomonadati</taxon>
        <taxon>Pseudomonadota</taxon>
        <taxon>Magnetococcia</taxon>
        <taxon>Magnetococcales</taxon>
        <taxon>Magnetococcaceae</taxon>
        <taxon>Magnetococcus</taxon>
    </lineage>
</organism>
<dbReference type="CDD" id="cd01991">
    <property type="entry name" value="Asn_synthase_B_C"/>
    <property type="match status" value="1"/>
</dbReference>
<dbReference type="AlphaFoldDB" id="A0A1S7LK39"/>
<dbReference type="SUPFAM" id="SSF52402">
    <property type="entry name" value="Adenine nucleotide alpha hydrolases-like"/>
    <property type="match status" value="1"/>
</dbReference>
<evidence type="ECO:0000256" key="4">
    <source>
        <dbReference type="ARBA" id="ARBA00022741"/>
    </source>
</evidence>
<keyword evidence="4 9" id="KW-0547">Nucleotide-binding</keyword>
<keyword evidence="6 8" id="KW-0315">Glutamine amidotransferase</keyword>
<proteinExistence type="inferred from homology"/>
<dbReference type="GO" id="GO:0005829">
    <property type="term" value="C:cytosol"/>
    <property type="evidence" value="ECO:0007669"/>
    <property type="project" value="TreeGrafter"/>
</dbReference>
<evidence type="ECO:0000313" key="11">
    <source>
        <dbReference type="EMBL" id="CRH07265.1"/>
    </source>
</evidence>
<comment type="catalytic activity">
    <reaction evidence="7">
        <text>L-aspartate + L-glutamine + ATP + H2O = L-asparagine + L-glutamate + AMP + diphosphate + H(+)</text>
        <dbReference type="Rhea" id="RHEA:12228"/>
        <dbReference type="ChEBI" id="CHEBI:15377"/>
        <dbReference type="ChEBI" id="CHEBI:15378"/>
        <dbReference type="ChEBI" id="CHEBI:29985"/>
        <dbReference type="ChEBI" id="CHEBI:29991"/>
        <dbReference type="ChEBI" id="CHEBI:30616"/>
        <dbReference type="ChEBI" id="CHEBI:33019"/>
        <dbReference type="ChEBI" id="CHEBI:58048"/>
        <dbReference type="ChEBI" id="CHEBI:58359"/>
        <dbReference type="ChEBI" id="CHEBI:456215"/>
        <dbReference type="EC" id="6.3.5.4"/>
    </reaction>
</comment>
<name>A0A1S7LK39_MAGMO</name>
<dbReference type="InterPro" id="IPR017932">
    <property type="entry name" value="GATase_2_dom"/>
</dbReference>
<protein>
    <recommendedName>
        <fullName evidence="3">asparagine synthase (glutamine-hydrolyzing)</fullName>
        <ecNumber evidence="3">6.3.5.4</ecNumber>
    </recommendedName>
</protein>
<dbReference type="InterPro" id="IPR014729">
    <property type="entry name" value="Rossmann-like_a/b/a_fold"/>
</dbReference>
<dbReference type="InterPro" id="IPR001962">
    <property type="entry name" value="Asn_synthase"/>
</dbReference>
<dbReference type="InterPro" id="IPR033738">
    <property type="entry name" value="AsnB_N"/>
</dbReference>
<evidence type="ECO:0000259" key="10">
    <source>
        <dbReference type="PROSITE" id="PS51278"/>
    </source>
</evidence>
<dbReference type="PIRSF" id="PIRSF001589">
    <property type="entry name" value="Asn_synthetase_glu-h"/>
    <property type="match status" value="1"/>
</dbReference>
<feature type="binding site" evidence="9">
    <location>
        <position position="99"/>
    </location>
    <ligand>
        <name>L-glutamine</name>
        <dbReference type="ChEBI" id="CHEBI:58359"/>
    </ligand>
</feature>
<feature type="domain" description="Glutamine amidotransferase type-2" evidence="10">
    <location>
        <begin position="2"/>
        <end position="193"/>
    </location>
</feature>
<comment type="pathway">
    <text evidence="1">Amino-acid biosynthesis; L-asparagine biosynthesis; L-asparagine from L-aspartate (L-Gln route): step 1/1.</text>
</comment>
<dbReference type="Pfam" id="PF13537">
    <property type="entry name" value="GATase_7"/>
    <property type="match status" value="1"/>
</dbReference>
<accession>A0A1S7LK39</accession>
<dbReference type="PROSITE" id="PS51278">
    <property type="entry name" value="GATASE_TYPE_2"/>
    <property type="match status" value="1"/>
</dbReference>
<dbReference type="PANTHER" id="PTHR43284:SF1">
    <property type="entry name" value="ASPARAGINE SYNTHETASE"/>
    <property type="match status" value="1"/>
</dbReference>
<dbReference type="EMBL" id="LO017727">
    <property type="protein sequence ID" value="CRH07265.1"/>
    <property type="molecule type" value="Genomic_DNA"/>
</dbReference>
<dbReference type="GO" id="GO:0004066">
    <property type="term" value="F:asparagine synthase (glutamine-hydrolyzing) activity"/>
    <property type="evidence" value="ECO:0007669"/>
    <property type="project" value="UniProtKB-EC"/>
</dbReference>
<reference evidence="11" key="1">
    <citation type="submission" date="2015-04" db="EMBL/GenBank/DDBJ databases">
        <authorList>
            <person name="Syromyatnikov M.Y."/>
            <person name="Popov V.N."/>
        </authorList>
    </citation>
    <scope>NUCLEOTIDE SEQUENCE</scope>
    <source>
        <strain evidence="11">MO-1</strain>
    </source>
</reference>
<feature type="binding site" evidence="9">
    <location>
        <position position="295"/>
    </location>
    <ligand>
        <name>ATP</name>
        <dbReference type="ChEBI" id="CHEBI:30616"/>
    </ligand>
</feature>
<gene>
    <name evidence="11" type="ORF">MAGMO_3124</name>
</gene>
<dbReference type="InterPro" id="IPR029055">
    <property type="entry name" value="Ntn_hydrolases_N"/>
</dbReference>
<keyword evidence="5 9" id="KW-0067">ATP-binding</keyword>
<evidence type="ECO:0000256" key="9">
    <source>
        <dbReference type="PIRSR" id="PIRSR001589-2"/>
    </source>
</evidence>
<dbReference type="SUPFAM" id="SSF56235">
    <property type="entry name" value="N-terminal nucleophile aminohydrolases (Ntn hydrolases)"/>
    <property type="match status" value="1"/>
</dbReference>
<dbReference type="EC" id="6.3.5.4" evidence="3"/>
<sequence length="626" mass="69108">MCGIAGVISLHTNLSPAQQVERMLRAIHHRGPDDGGLWQAEGIAVGMRRLSIIDLAGAKQPMVSADAQHVLVFNGEIYNYRELRQQLSQAGHHFTTQGDGEVILHGYRHWGEQVTERLEGMFAFAIVDRQQQKLLLARDHFGIKPLYLAQGEDPQGGAWFAFCSEPDPLMALPGLDRTIHQKALARFLSLKYVPAPDTLIRGITKLPLATQRCVQWGDGPIEQQSRKYWQLEAREPGLTGAQAQERLQHLLKQAVSRQMVSDVPVGLFLSGGIDSGLLAWATQAENAPLHGCYTIGFERRDYDESPLAKATASHLKLPHTIDRLAMPGPEALEGWLNRYGEPFANLSIPANFMVSEAAAQHVKVVLNGAGADELFGGYDRYFAVQPPWPLRLAGIMAPLLKPLLQHLPSGHNKRSLVQRGRIFLDGVGGDLATRHANSVRLFAPHELATLAPQLPQESPGYLAHHFAQAPPGDALQQASWTDVESMQADDYLTLMDRTSMASSLEVRVPFLDLELAQFAFSLPAAQKMDGWQKKRLLRQLAAEVLPGEVARGAKHGFETPVGDWLKGEWGAVLQRLVSQGALASLVEQRRATELIHAHRTGQWQGAKPLFALLTLGLWMEKNQLSL</sequence>
<keyword evidence="8" id="KW-0061">Asparagine biosynthesis</keyword>
<evidence type="ECO:0000256" key="6">
    <source>
        <dbReference type="ARBA" id="ARBA00022962"/>
    </source>
</evidence>
<dbReference type="PANTHER" id="PTHR43284">
    <property type="entry name" value="ASPARAGINE SYNTHETASE (GLUTAMINE-HYDROLYZING)"/>
    <property type="match status" value="1"/>
</dbReference>
<evidence type="ECO:0000256" key="1">
    <source>
        <dbReference type="ARBA" id="ARBA00005187"/>
    </source>
</evidence>
<comment type="similarity">
    <text evidence="2">Belongs to the asparagine synthetase family.</text>
</comment>
<evidence type="ECO:0000256" key="5">
    <source>
        <dbReference type="ARBA" id="ARBA00022840"/>
    </source>
</evidence>
<keyword evidence="11" id="KW-0436">Ligase</keyword>
<dbReference type="GO" id="GO:0006529">
    <property type="term" value="P:asparagine biosynthetic process"/>
    <property type="evidence" value="ECO:0007669"/>
    <property type="project" value="UniProtKB-KW"/>
</dbReference>
<evidence type="ECO:0000256" key="3">
    <source>
        <dbReference type="ARBA" id="ARBA00012737"/>
    </source>
</evidence>
<keyword evidence="8" id="KW-0028">Amino-acid biosynthesis</keyword>
<evidence type="ECO:0000256" key="2">
    <source>
        <dbReference type="ARBA" id="ARBA00005752"/>
    </source>
</evidence>
<dbReference type="Gene3D" id="3.40.50.620">
    <property type="entry name" value="HUPs"/>
    <property type="match status" value="1"/>
</dbReference>
<dbReference type="InterPro" id="IPR051786">
    <property type="entry name" value="ASN_synthetase/amidase"/>
</dbReference>
<feature type="active site" description="For GATase activity" evidence="8">
    <location>
        <position position="2"/>
    </location>
</feature>
<evidence type="ECO:0000256" key="8">
    <source>
        <dbReference type="PIRSR" id="PIRSR001589-1"/>
    </source>
</evidence>